<evidence type="ECO:0000313" key="2">
    <source>
        <dbReference type="EMBL" id="CEK73629.1"/>
    </source>
</evidence>
<reference evidence="2" key="1">
    <citation type="submission" date="2014-12" db="EMBL/GenBank/DDBJ databases">
        <title>Insight into the proteome of Arion vulgaris.</title>
        <authorList>
            <person name="Aradska J."/>
            <person name="Bulat T."/>
            <person name="Smidak R."/>
            <person name="Sarate P."/>
            <person name="Gangsoo J."/>
            <person name="Sialana F."/>
            <person name="Bilban M."/>
            <person name="Lubec G."/>
        </authorList>
    </citation>
    <scope>NUCLEOTIDE SEQUENCE</scope>
    <source>
        <tissue evidence="2">Skin</tissue>
    </source>
</reference>
<dbReference type="SUPFAM" id="SSF57997">
    <property type="entry name" value="Tropomyosin"/>
    <property type="match status" value="1"/>
</dbReference>
<gene>
    <name evidence="2" type="primary">ORF87557</name>
</gene>
<dbReference type="AlphaFoldDB" id="A0A0B6ZYB3"/>
<proteinExistence type="predicted"/>
<name>A0A0B6ZYB3_9EUPU</name>
<keyword evidence="1" id="KW-0175">Coiled coil</keyword>
<feature type="coiled-coil region" evidence="1">
    <location>
        <begin position="31"/>
        <end position="58"/>
    </location>
</feature>
<protein>
    <submittedName>
        <fullName evidence="2">Uncharacterized protein</fullName>
    </submittedName>
</protein>
<dbReference type="EMBL" id="HACG01026764">
    <property type="protein sequence ID" value="CEK73629.1"/>
    <property type="molecule type" value="Transcribed_RNA"/>
</dbReference>
<feature type="coiled-coil region" evidence="1">
    <location>
        <begin position="106"/>
        <end position="140"/>
    </location>
</feature>
<sequence>MDNSLSVIEMNELLAELRTSCSNYYGLSDVLTSVGDSMENLLQKRQNLKAEFLKSVEETLVLCEFEKRPDQWLNMKPAEAELAESNDILTEISVLSGRTDEVQEMVAVASDALDILREKLDVLEEKIGMLEEKYRELDQLPGTSIKTTSDIKCYAMKLSELLNSAQAERDIVMSRVKRMEITLTNFEELASSQSRNVATSKNQLIRMEEKLREFEKFSGIKCHWKDKTSMEIEFLSDKLNLESCDEEYNISSPPDDLRMTLTLIFRENEHNCLELEDIQTNQMIAETESLIQDAKCDKDLLKLIAQLQKIWLLHVSLTKEISQIKCRHAVDWIRETGLLLLIPKNSKSVVCTLKVPSTYPFSGQVVLTSVVGHTSQIDQDSIQPPPNNSLMGWVMHLENLFSLP</sequence>
<organism evidence="2">
    <name type="scientific">Arion vulgaris</name>
    <dbReference type="NCBI Taxonomy" id="1028688"/>
    <lineage>
        <taxon>Eukaryota</taxon>
        <taxon>Metazoa</taxon>
        <taxon>Spiralia</taxon>
        <taxon>Lophotrochozoa</taxon>
        <taxon>Mollusca</taxon>
        <taxon>Gastropoda</taxon>
        <taxon>Heterobranchia</taxon>
        <taxon>Euthyneura</taxon>
        <taxon>Panpulmonata</taxon>
        <taxon>Eupulmonata</taxon>
        <taxon>Stylommatophora</taxon>
        <taxon>Helicina</taxon>
        <taxon>Arionoidea</taxon>
        <taxon>Arionidae</taxon>
        <taxon>Arion</taxon>
    </lineage>
</organism>
<evidence type="ECO:0000256" key="1">
    <source>
        <dbReference type="SAM" id="Coils"/>
    </source>
</evidence>
<accession>A0A0B6ZYB3</accession>